<dbReference type="OrthoDB" id="61870at2759"/>
<keyword evidence="3" id="KW-1185">Reference proteome</keyword>
<dbReference type="Pfam" id="PF08445">
    <property type="entry name" value="FR47"/>
    <property type="match status" value="1"/>
</dbReference>
<dbReference type="Proteomes" id="UP000241818">
    <property type="component" value="Unassembled WGS sequence"/>
</dbReference>
<dbReference type="Gene3D" id="3.40.630.30">
    <property type="match status" value="1"/>
</dbReference>
<feature type="domain" description="N-acetyltransferase" evidence="1">
    <location>
        <begin position="145"/>
        <end position="318"/>
    </location>
</feature>
<evidence type="ECO:0000313" key="3">
    <source>
        <dbReference type="Proteomes" id="UP000241818"/>
    </source>
</evidence>
<name>A0A2T3AT96_AMORE</name>
<dbReference type="GeneID" id="36575106"/>
<reference evidence="2 3" key="1">
    <citation type="journal article" date="2018" name="New Phytol.">
        <title>Comparative genomics and transcriptomics depict ericoid mycorrhizal fungi as versatile saprotrophs and plant mutualists.</title>
        <authorList>
            <person name="Martino E."/>
            <person name="Morin E."/>
            <person name="Grelet G.A."/>
            <person name="Kuo A."/>
            <person name="Kohler A."/>
            <person name="Daghino S."/>
            <person name="Barry K.W."/>
            <person name="Cichocki N."/>
            <person name="Clum A."/>
            <person name="Dockter R.B."/>
            <person name="Hainaut M."/>
            <person name="Kuo R.C."/>
            <person name="LaButti K."/>
            <person name="Lindahl B.D."/>
            <person name="Lindquist E.A."/>
            <person name="Lipzen A."/>
            <person name="Khouja H.R."/>
            <person name="Magnuson J."/>
            <person name="Murat C."/>
            <person name="Ohm R.A."/>
            <person name="Singer S.W."/>
            <person name="Spatafora J.W."/>
            <person name="Wang M."/>
            <person name="Veneault-Fourrey C."/>
            <person name="Henrissat B."/>
            <person name="Grigoriev I.V."/>
            <person name="Martin F.M."/>
            <person name="Perotto S."/>
        </authorList>
    </citation>
    <scope>NUCLEOTIDE SEQUENCE [LARGE SCALE GENOMIC DNA]</scope>
    <source>
        <strain evidence="2 3">ATCC 22711</strain>
    </source>
</reference>
<dbReference type="InParanoid" id="A0A2T3AT96"/>
<proteinExistence type="predicted"/>
<dbReference type="EMBL" id="KZ679016">
    <property type="protein sequence ID" value="PSS10718.1"/>
    <property type="molecule type" value="Genomic_DNA"/>
</dbReference>
<dbReference type="InterPro" id="IPR000182">
    <property type="entry name" value="GNAT_dom"/>
</dbReference>
<dbReference type="GO" id="GO:0016747">
    <property type="term" value="F:acyltransferase activity, transferring groups other than amino-acyl groups"/>
    <property type="evidence" value="ECO:0007669"/>
    <property type="project" value="InterPro"/>
</dbReference>
<dbReference type="InterPro" id="IPR053225">
    <property type="entry name" value="Acyl-CoA_N-acyltransferase"/>
</dbReference>
<evidence type="ECO:0000259" key="1">
    <source>
        <dbReference type="PROSITE" id="PS51186"/>
    </source>
</evidence>
<dbReference type="InterPro" id="IPR013653">
    <property type="entry name" value="GCN5-like_dom"/>
</dbReference>
<sequence>MEETGPKFYVHDQSTAIQTFLPLLHPHLPFSNPIYNRLQAPHNTPSRHCLFAATFPPPSSESPSSATGVYTILFADRSRHEESQIWIFNPIITSPSPLSQSQQDALTSHLTSAILFLKGVTIPEAPGWPFSPILRFACLHETIGSSLRKIAESRNAMPYITEWNAWNVSTSAVSNSAESKPLPEGFTVARVPEDQLDIVLATSTIKRLPSTYLILPNVGLLNQEGTLVAWCYVAIDGSIATLYVLPEYRGKGFASYVAKELLARLSRGEFKDMGYDGKSGWVHADVKAGNTPSEGVMKSLGASVSWTTSYMWVDSDKF</sequence>
<accession>A0A2T3AT96</accession>
<organism evidence="2 3">
    <name type="scientific">Amorphotheca resinae ATCC 22711</name>
    <dbReference type="NCBI Taxonomy" id="857342"/>
    <lineage>
        <taxon>Eukaryota</taxon>
        <taxon>Fungi</taxon>
        <taxon>Dikarya</taxon>
        <taxon>Ascomycota</taxon>
        <taxon>Pezizomycotina</taxon>
        <taxon>Leotiomycetes</taxon>
        <taxon>Helotiales</taxon>
        <taxon>Amorphothecaceae</taxon>
        <taxon>Amorphotheca</taxon>
    </lineage>
</organism>
<dbReference type="PANTHER" id="PTHR20958">
    <property type="entry name" value="GLYCINE N-ACYLTRANSFERASE-LIKE PROTEIN"/>
    <property type="match status" value="1"/>
</dbReference>
<dbReference type="PANTHER" id="PTHR20958:SF6">
    <property type="entry name" value="GLYCINE N-ACYLTRANSFERASE-LIKE PROTEIN"/>
    <property type="match status" value="1"/>
</dbReference>
<dbReference type="AlphaFoldDB" id="A0A2T3AT96"/>
<evidence type="ECO:0000313" key="2">
    <source>
        <dbReference type="EMBL" id="PSS10718.1"/>
    </source>
</evidence>
<dbReference type="PROSITE" id="PS51186">
    <property type="entry name" value="GNAT"/>
    <property type="match status" value="1"/>
</dbReference>
<dbReference type="CDD" id="cd04301">
    <property type="entry name" value="NAT_SF"/>
    <property type="match status" value="1"/>
</dbReference>
<dbReference type="InterPro" id="IPR016181">
    <property type="entry name" value="Acyl_CoA_acyltransferase"/>
</dbReference>
<gene>
    <name evidence="2" type="ORF">M430DRAFT_36953</name>
</gene>
<protein>
    <recommendedName>
        <fullName evidence="1">N-acetyltransferase domain-containing protein</fullName>
    </recommendedName>
</protein>
<dbReference type="SUPFAM" id="SSF55729">
    <property type="entry name" value="Acyl-CoA N-acyltransferases (Nat)"/>
    <property type="match status" value="1"/>
</dbReference>
<dbReference type="RefSeq" id="XP_024717897.1">
    <property type="nucleotide sequence ID" value="XM_024867025.1"/>
</dbReference>